<reference evidence="4" key="1">
    <citation type="submission" date="2016-10" db="EMBL/GenBank/DDBJ databases">
        <authorList>
            <person name="Varghese N."/>
            <person name="Submissions S."/>
        </authorList>
    </citation>
    <scope>NUCLEOTIDE SEQUENCE [LARGE SCALE GENOMIC DNA]</scope>
    <source>
        <strain evidence="4">CGMCC 4.3504</strain>
    </source>
</reference>
<evidence type="ECO:0008006" key="5">
    <source>
        <dbReference type="Google" id="ProtNLM"/>
    </source>
</evidence>
<feature type="compositionally biased region" description="Basic and acidic residues" evidence="1">
    <location>
        <begin position="110"/>
        <end position="120"/>
    </location>
</feature>
<evidence type="ECO:0000313" key="3">
    <source>
        <dbReference type="EMBL" id="SDC03479.1"/>
    </source>
</evidence>
<dbReference type="AlphaFoldDB" id="A0A1G6IAA4"/>
<accession>A0A1G6IAA4</accession>
<feature type="chain" id="PRO_5010241515" description="MYXO-CTERM domain-containing protein" evidence="2">
    <location>
        <begin position="25"/>
        <end position="205"/>
    </location>
</feature>
<feature type="region of interest" description="Disordered" evidence="1">
    <location>
        <begin position="110"/>
        <end position="174"/>
    </location>
</feature>
<dbReference type="RefSeq" id="WP_055572795.1">
    <property type="nucleotide sequence ID" value="NZ_FMZK01000001.1"/>
</dbReference>
<feature type="compositionally biased region" description="Low complexity" evidence="1">
    <location>
        <begin position="121"/>
        <end position="142"/>
    </location>
</feature>
<dbReference type="EMBL" id="FMZK01000001">
    <property type="protein sequence ID" value="SDC03479.1"/>
    <property type="molecule type" value="Genomic_DNA"/>
</dbReference>
<name>A0A1G6IAA4_9ACTN</name>
<gene>
    <name evidence="3" type="ORF">SAMN05216505_101146</name>
</gene>
<feature type="signal peptide" evidence="2">
    <location>
        <begin position="1"/>
        <end position="24"/>
    </location>
</feature>
<protein>
    <recommendedName>
        <fullName evidence="5">MYXO-CTERM domain-containing protein</fullName>
    </recommendedName>
</protein>
<keyword evidence="2" id="KW-0732">Signal</keyword>
<keyword evidence="4" id="KW-1185">Reference proteome</keyword>
<evidence type="ECO:0000313" key="4">
    <source>
        <dbReference type="Proteomes" id="UP000182100"/>
    </source>
</evidence>
<evidence type="ECO:0000256" key="2">
    <source>
        <dbReference type="SAM" id="SignalP"/>
    </source>
</evidence>
<organism evidence="3 4">
    <name type="scientific">Streptomyces prasinopilosus</name>
    <dbReference type="NCBI Taxonomy" id="67344"/>
    <lineage>
        <taxon>Bacteria</taxon>
        <taxon>Bacillati</taxon>
        <taxon>Actinomycetota</taxon>
        <taxon>Actinomycetes</taxon>
        <taxon>Kitasatosporales</taxon>
        <taxon>Streptomycetaceae</taxon>
        <taxon>Streptomyces</taxon>
    </lineage>
</organism>
<proteinExistence type="predicted"/>
<sequence length="205" mass="19708">MGSLRLTLCTGILAVAAFTPAAYAADTVTTGDDTGVSVVPAAPAPGTDVTLQVAECAERTALAVSSAFVSEVRLTVDDGVLVGESRVRSTLAAGTYPVLVDCGERARRGTIEVAPARDRPASAGTAGPSAPEAAEPTAHASPVAPVDAGGGGSAPLAAGTGTGTGAGAAEDGPGAAQTVTGLFLAAAAAGAVVRGRVRRSRGTTG</sequence>
<evidence type="ECO:0000256" key="1">
    <source>
        <dbReference type="SAM" id="MobiDB-lite"/>
    </source>
</evidence>
<dbReference type="Proteomes" id="UP000182100">
    <property type="component" value="Unassembled WGS sequence"/>
</dbReference>
<dbReference type="STRING" id="67344.SAMN05216505_101146"/>